<name>A0ABN9QAE5_9DINO</name>
<sequence>EDITSLEKVGVLRKGTLPARTEYYSNWCQLVLAVVEIAVSHVKARRAREKAAAPDATVAARRKRRGGALCELEFSKFIADLIKGFYDCELSFASELAFILSGLWASLVSTHKYCLKALK</sequence>
<dbReference type="EMBL" id="CAUYUJ010002891">
    <property type="protein sequence ID" value="CAK0802826.1"/>
    <property type="molecule type" value="Genomic_DNA"/>
</dbReference>
<organism evidence="1 2">
    <name type="scientific">Prorocentrum cordatum</name>
    <dbReference type="NCBI Taxonomy" id="2364126"/>
    <lineage>
        <taxon>Eukaryota</taxon>
        <taxon>Sar</taxon>
        <taxon>Alveolata</taxon>
        <taxon>Dinophyceae</taxon>
        <taxon>Prorocentrales</taxon>
        <taxon>Prorocentraceae</taxon>
        <taxon>Prorocentrum</taxon>
    </lineage>
</organism>
<protein>
    <submittedName>
        <fullName evidence="1">Uncharacterized protein</fullName>
    </submittedName>
</protein>
<evidence type="ECO:0000313" key="2">
    <source>
        <dbReference type="Proteomes" id="UP001189429"/>
    </source>
</evidence>
<dbReference type="Proteomes" id="UP001189429">
    <property type="component" value="Unassembled WGS sequence"/>
</dbReference>
<evidence type="ECO:0000313" key="1">
    <source>
        <dbReference type="EMBL" id="CAK0802826.1"/>
    </source>
</evidence>
<gene>
    <name evidence="1" type="ORF">PCOR1329_LOCUS10200</name>
</gene>
<proteinExistence type="predicted"/>
<feature type="non-terminal residue" evidence="1">
    <location>
        <position position="1"/>
    </location>
</feature>
<reference evidence="1" key="1">
    <citation type="submission" date="2023-10" db="EMBL/GenBank/DDBJ databases">
        <authorList>
            <person name="Chen Y."/>
            <person name="Shah S."/>
            <person name="Dougan E. K."/>
            <person name="Thang M."/>
            <person name="Chan C."/>
        </authorList>
    </citation>
    <scope>NUCLEOTIDE SEQUENCE [LARGE SCALE GENOMIC DNA]</scope>
</reference>
<accession>A0ABN9QAE5</accession>
<keyword evidence="2" id="KW-1185">Reference proteome</keyword>
<comment type="caution">
    <text evidence="1">The sequence shown here is derived from an EMBL/GenBank/DDBJ whole genome shotgun (WGS) entry which is preliminary data.</text>
</comment>